<dbReference type="Proteomes" id="UP000265566">
    <property type="component" value="Chromosome 2"/>
</dbReference>
<evidence type="ECO:0000256" key="9">
    <source>
        <dbReference type="ARBA" id="ARBA00023085"/>
    </source>
</evidence>
<dbReference type="EMBL" id="CM001218">
    <property type="protein sequence ID" value="KEH37212.1"/>
    <property type="molecule type" value="Genomic_DNA"/>
</dbReference>
<keyword evidence="6 11" id="KW-0134">Cell wall</keyword>
<dbReference type="HOGENOM" id="CLU_012243_9_1_1"/>
<dbReference type="PANTHER" id="PTHR31707">
    <property type="entry name" value="PECTINESTERASE"/>
    <property type="match status" value="1"/>
</dbReference>
<dbReference type="EnsemblPlants" id="KEH37212">
    <property type="protein sequence ID" value="KEH37212"/>
    <property type="gene ID" value="MTR_2g436040"/>
</dbReference>
<dbReference type="SUPFAM" id="SSF101148">
    <property type="entry name" value="Plant invertase/pectin methylesterase inhibitor"/>
    <property type="match status" value="1"/>
</dbReference>
<dbReference type="GO" id="GO:0042545">
    <property type="term" value="P:cell wall modification"/>
    <property type="evidence" value="ECO:0007669"/>
    <property type="project" value="UniProtKB-UniRule"/>
</dbReference>
<reference evidence="15" key="4">
    <citation type="journal article" date="2018" name="Nat. Plants">
        <title>Whole-genome landscape of Medicago truncatula symbiotic genes.</title>
        <authorList>
            <person name="Pecrix Y."/>
            <person name="Gamas P."/>
            <person name="Carrere S."/>
        </authorList>
    </citation>
    <scope>NUCLEOTIDE SEQUENCE</scope>
    <source>
        <tissue evidence="15">Leaves</tissue>
    </source>
</reference>
<evidence type="ECO:0000313" key="15">
    <source>
        <dbReference type="EMBL" id="RHN73162.1"/>
    </source>
</evidence>
<dbReference type="Gene3D" id="1.20.140.40">
    <property type="entry name" value="Invertase/pectin methylesterase inhibitor family protein"/>
    <property type="match status" value="1"/>
</dbReference>
<dbReference type="FunFam" id="2.160.20.10:FF:000029">
    <property type="entry name" value="Pectinesterase 4"/>
    <property type="match status" value="1"/>
</dbReference>
<accession>A0A072V5V1</accession>
<dbReference type="InterPro" id="IPR000070">
    <property type="entry name" value="Pectinesterase_cat"/>
</dbReference>
<reference evidence="16" key="3">
    <citation type="submission" date="2015-04" db="UniProtKB">
        <authorList>
            <consortium name="EnsemblPlants"/>
        </authorList>
    </citation>
    <scope>IDENTIFICATION</scope>
    <source>
        <strain evidence="16">cv. Jemalong A17</strain>
    </source>
</reference>
<feature type="region of interest" description="Disordered" evidence="12">
    <location>
        <begin position="553"/>
        <end position="582"/>
    </location>
</feature>
<keyword evidence="7 11" id="KW-0964">Secreted</keyword>
<dbReference type="InterPro" id="IPR035513">
    <property type="entry name" value="Invertase/methylesterase_inhib"/>
</dbReference>
<dbReference type="PROSITE" id="PS00800">
    <property type="entry name" value="PECTINESTERASE_1"/>
    <property type="match status" value="1"/>
</dbReference>
<dbReference type="GO" id="GO:0045490">
    <property type="term" value="P:pectin catabolic process"/>
    <property type="evidence" value="ECO:0007669"/>
    <property type="project" value="UniProtKB-UniRule"/>
</dbReference>
<evidence type="ECO:0000313" key="17">
    <source>
        <dbReference type="Proteomes" id="UP000002051"/>
    </source>
</evidence>
<comment type="pathway">
    <text evidence="2 11">Glycan metabolism; pectin degradation; 2-dehydro-3-deoxy-D-gluconate from pectin: step 1/5.</text>
</comment>
<evidence type="ECO:0000256" key="12">
    <source>
        <dbReference type="SAM" id="MobiDB-lite"/>
    </source>
</evidence>
<keyword evidence="9 11" id="KW-0063">Aspartyl esterase</keyword>
<name>A0A072V5V1_MEDTR</name>
<reference evidence="14 17" key="2">
    <citation type="journal article" date="2014" name="BMC Genomics">
        <title>An improved genome release (version Mt4.0) for the model legume Medicago truncatula.</title>
        <authorList>
            <person name="Tang H."/>
            <person name="Krishnakumar V."/>
            <person name="Bidwell S."/>
            <person name="Rosen B."/>
            <person name="Chan A."/>
            <person name="Zhou S."/>
            <person name="Gentzbittel L."/>
            <person name="Childs K.L."/>
            <person name="Yandell M."/>
            <person name="Gundlach H."/>
            <person name="Mayer K.F."/>
            <person name="Schwartz D.C."/>
            <person name="Town C.D."/>
        </authorList>
    </citation>
    <scope>GENOME REANNOTATION</scope>
    <source>
        <strain evidence="14">A17</strain>
        <strain evidence="16 17">cv. Jemalong A17</strain>
    </source>
</reference>
<evidence type="ECO:0000256" key="2">
    <source>
        <dbReference type="ARBA" id="ARBA00005184"/>
    </source>
</evidence>
<evidence type="ECO:0000256" key="1">
    <source>
        <dbReference type="ARBA" id="ARBA00004191"/>
    </source>
</evidence>
<dbReference type="GO" id="GO:0030599">
    <property type="term" value="F:pectinesterase activity"/>
    <property type="evidence" value="ECO:0000318"/>
    <property type="project" value="GO_Central"/>
</dbReference>
<dbReference type="Gene3D" id="2.160.20.10">
    <property type="entry name" value="Single-stranded right-handed beta-helix, Pectin lyase-like"/>
    <property type="match status" value="1"/>
</dbReference>
<evidence type="ECO:0000256" key="6">
    <source>
        <dbReference type="ARBA" id="ARBA00022512"/>
    </source>
</evidence>
<dbReference type="InterPro" id="IPR006501">
    <property type="entry name" value="Pectinesterase_inhib_dom"/>
</dbReference>
<dbReference type="NCBIfam" id="TIGR01614">
    <property type="entry name" value="PME_inhib"/>
    <property type="match status" value="1"/>
</dbReference>
<dbReference type="Proteomes" id="UP000002051">
    <property type="component" value="Chromosome 2"/>
</dbReference>
<dbReference type="EMBL" id="PSQE01000002">
    <property type="protein sequence ID" value="RHN73162.1"/>
    <property type="molecule type" value="Genomic_DNA"/>
</dbReference>
<dbReference type="UniPathway" id="UPA00545">
    <property type="reaction ID" value="UER00823"/>
</dbReference>
<comment type="similarity">
    <text evidence="3">In the N-terminal section; belongs to the PMEI family.</text>
</comment>
<evidence type="ECO:0000256" key="5">
    <source>
        <dbReference type="ARBA" id="ARBA00013229"/>
    </source>
</evidence>
<feature type="compositionally biased region" description="Low complexity" evidence="12">
    <location>
        <begin position="570"/>
        <end position="582"/>
    </location>
</feature>
<dbReference type="AlphaFoldDB" id="A0A072V5V1"/>
<evidence type="ECO:0000313" key="14">
    <source>
        <dbReference type="EMBL" id="KEH37212.1"/>
    </source>
</evidence>
<gene>
    <name evidence="14" type="ordered locus">MTR_2g436040</name>
    <name evidence="15" type="ORF">MtrunA17_Chr2g0295531</name>
</gene>
<feature type="signal peptide" evidence="11">
    <location>
        <begin position="1"/>
        <end position="36"/>
    </location>
</feature>
<dbReference type="STRING" id="3880.A0A072V5V1"/>
<sequence>MGGTRYNGGHDQSKRFALVGVSSILLVAMVATVADAQQGQPNVQILCESTQYQQTCHQSLAKAPAETAGVKDLIKAAFSATSEELLKHINSSSLIQELGQDKMTKQAMEVCNEVLDYAVDGIHKSVGAVDKFDINKIHEYSYDLKVWLTGTLSHQQTCLDGFANTTTKAGETMARALNTSIQLSSNAIDMVDAVYDLTNAKRRLLSLDNGYPLWVSEGQRRLLAEATVKPNVVVAQDGSGQFKTLTDAIKTVPANNAQNFVIYVKEGVYNETVNVPKDMAFVTIIGDGPAKTKFTGSLNYADGLLPYNTATFGVNGENFMAKDISIENTAGPEKHQAVALRVTADKAIFYNCQIDGYQATLFAESQRQFYRDCSISGTIDMIYGDAFAVFQNCKLIVRKPLEEQQCFVAADGRTKSDSSSGFVFQSCHFTGEPEVAKIDPKIAYLGRPWKSYSKVVIMDSNIDDIFDPEGYMPWMGSAFKDTCTFYEYNNKGPGADTSKRVKWPGVKSISSTEAAAFYPGKFFEIANATDRDTWIVKSGVPYSLAALDATSNQGATPGQGTVTGTGAGAEGPAPAEGPASAGKSSGLVNKGNIWLQVVLLVGILSLSSSFQFSR</sequence>
<comment type="subcellular location">
    <subcellularLocation>
        <location evidence="1 11">Secreted</location>
        <location evidence="1 11">Cell wall</location>
    </subcellularLocation>
</comment>
<dbReference type="Pfam" id="PF01095">
    <property type="entry name" value="Pectinesterase"/>
    <property type="match status" value="1"/>
</dbReference>
<evidence type="ECO:0000256" key="4">
    <source>
        <dbReference type="ARBA" id="ARBA00007786"/>
    </source>
</evidence>
<evidence type="ECO:0000256" key="7">
    <source>
        <dbReference type="ARBA" id="ARBA00022525"/>
    </source>
</evidence>
<keyword evidence="11" id="KW-0732">Signal</keyword>
<comment type="catalytic activity">
    <reaction evidence="11">
        <text>[(1-&gt;4)-alpha-D-galacturonosyl methyl ester](n) + n H2O = [(1-&gt;4)-alpha-D-galacturonosyl](n) + n methanol + n H(+)</text>
        <dbReference type="Rhea" id="RHEA:22380"/>
        <dbReference type="Rhea" id="RHEA-COMP:14570"/>
        <dbReference type="Rhea" id="RHEA-COMP:14573"/>
        <dbReference type="ChEBI" id="CHEBI:15377"/>
        <dbReference type="ChEBI" id="CHEBI:15378"/>
        <dbReference type="ChEBI" id="CHEBI:17790"/>
        <dbReference type="ChEBI" id="CHEBI:140522"/>
        <dbReference type="ChEBI" id="CHEBI:140523"/>
        <dbReference type="EC" id="3.1.1.11"/>
    </reaction>
</comment>
<dbReference type="FunFam" id="1.20.140.40:FF:000001">
    <property type="entry name" value="Pectinesterase"/>
    <property type="match status" value="1"/>
</dbReference>
<evidence type="ECO:0000256" key="8">
    <source>
        <dbReference type="ARBA" id="ARBA00022801"/>
    </source>
</evidence>
<dbReference type="Pfam" id="PF04043">
    <property type="entry name" value="PMEI"/>
    <property type="match status" value="1"/>
</dbReference>
<dbReference type="SUPFAM" id="SSF51126">
    <property type="entry name" value="Pectin lyase-like"/>
    <property type="match status" value="1"/>
</dbReference>
<dbReference type="InterPro" id="IPR018040">
    <property type="entry name" value="Pectinesterase_Tyr_AS"/>
</dbReference>
<dbReference type="CDD" id="cd15798">
    <property type="entry name" value="PMEI-like_3"/>
    <property type="match status" value="1"/>
</dbReference>
<keyword evidence="17" id="KW-1185">Reference proteome</keyword>
<feature type="domain" description="Pectinesterase inhibitor" evidence="13">
    <location>
        <begin position="38"/>
        <end position="190"/>
    </location>
</feature>
<comment type="function">
    <text evidence="11">Acts in the modification of cell walls via demethylesterification of cell wall pectin.</text>
</comment>
<dbReference type="InterPro" id="IPR012334">
    <property type="entry name" value="Pectin_lyas_fold"/>
</dbReference>
<organism evidence="14 17">
    <name type="scientific">Medicago truncatula</name>
    <name type="common">Barrel medic</name>
    <name type="synonym">Medicago tribuloides</name>
    <dbReference type="NCBI Taxonomy" id="3880"/>
    <lineage>
        <taxon>Eukaryota</taxon>
        <taxon>Viridiplantae</taxon>
        <taxon>Streptophyta</taxon>
        <taxon>Embryophyta</taxon>
        <taxon>Tracheophyta</taxon>
        <taxon>Spermatophyta</taxon>
        <taxon>Magnoliopsida</taxon>
        <taxon>eudicotyledons</taxon>
        <taxon>Gunneridae</taxon>
        <taxon>Pentapetalae</taxon>
        <taxon>rosids</taxon>
        <taxon>fabids</taxon>
        <taxon>Fabales</taxon>
        <taxon>Fabaceae</taxon>
        <taxon>Papilionoideae</taxon>
        <taxon>50 kb inversion clade</taxon>
        <taxon>NPAAA clade</taxon>
        <taxon>Hologalegina</taxon>
        <taxon>IRL clade</taxon>
        <taxon>Trifolieae</taxon>
        <taxon>Medicago</taxon>
    </lineage>
</organism>
<evidence type="ECO:0000256" key="3">
    <source>
        <dbReference type="ARBA" id="ARBA00006027"/>
    </source>
</evidence>
<dbReference type="EC" id="3.1.1.11" evidence="5 11"/>
<evidence type="ECO:0000256" key="10">
    <source>
        <dbReference type="ARBA" id="ARBA00023316"/>
    </source>
</evidence>
<dbReference type="InterPro" id="IPR011050">
    <property type="entry name" value="Pectin_lyase_fold/virulence"/>
</dbReference>
<reference evidence="14 17" key="1">
    <citation type="journal article" date="2011" name="Nature">
        <title>The Medicago genome provides insight into the evolution of rhizobial symbioses.</title>
        <authorList>
            <person name="Young N.D."/>
            <person name="Debelle F."/>
            <person name="Oldroyd G.E."/>
            <person name="Geurts R."/>
            <person name="Cannon S.B."/>
            <person name="Udvardi M.K."/>
            <person name="Benedito V.A."/>
            <person name="Mayer K.F."/>
            <person name="Gouzy J."/>
            <person name="Schoof H."/>
            <person name="Van de Peer Y."/>
            <person name="Proost S."/>
            <person name="Cook D.R."/>
            <person name="Meyers B.C."/>
            <person name="Spannagl M."/>
            <person name="Cheung F."/>
            <person name="De Mita S."/>
            <person name="Krishnakumar V."/>
            <person name="Gundlach H."/>
            <person name="Zhou S."/>
            <person name="Mudge J."/>
            <person name="Bharti A.K."/>
            <person name="Murray J.D."/>
            <person name="Naoumkina M.A."/>
            <person name="Rosen B."/>
            <person name="Silverstein K.A."/>
            <person name="Tang H."/>
            <person name="Rombauts S."/>
            <person name="Zhao P.X."/>
            <person name="Zhou P."/>
            <person name="Barbe V."/>
            <person name="Bardou P."/>
            <person name="Bechner M."/>
            <person name="Bellec A."/>
            <person name="Berger A."/>
            <person name="Berges H."/>
            <person name="Bidwell S."/>
            <person name="Bisseling T."/>
            <person name="Choisne N."/>
            <person name="Couloux A."/>
            <person name="Denny R."/>
            <person name="Deshpande S."/>
            <person name="Dai X."/>
            <person name="Doyle J.J."/>
            <person name="Dudez A.M."/>
            <person name="Farmer A.D."/>
            <person name="Fouteau S."/>
            <person name="Franken C."/>
            <person name="Gibelin C."/>
            <person name="Gish J."/>
            <person name="Goldstein S."/>
            <person name="Gonzalez A.J."/>
            <person name="Green P.J."/>
            <person name="Hallab A."/>
            <person name="Hartog M."/>
            <person name="Hua A."/>
            <person name="Humphray S.J."/>
            <person name="Jeong D.H."/>
            <person name="Jing Y."/>
            <person name="Jocker A."/>
            <person name="Kenton S.M."/>
            <person name="Kim D.J."/>
            <person name="Klee K."/>
            <person name="Lai H."/>
            <person name="Lang C."/>
            <person name="Lin S."/>
            <person name="Macmil S.L."/>
            <person name="Magdelenat G."/>
            <person name="Matthews L."/>
            <person name="McCorrison J."/>
            <person name="Monaghan E.L."/>
            <person name="Mun J.H."/>
            <person name="Najar F.Z."/>
            <person name="Nicholson C."/>
            <person name="Noirot C."/>
            <person name="O'Bleness M."/>
            <person name="Paule C.R."/>
            <person name="Poulain J."/>
            <person name="Prion F."/>
            <person name="Qin B."/>
            <person name="Qu C."/>
            <person name="Retzel E.F."/>
            <person name="Riddle C."/>
            <person name="Sallet E."/>
            <person name="Samain S."/>
            <person name="Samson N."/>
            <person name="Sanders I."/>
            <person name="Saurat O."/>
            <person name="Scarpelli C."/>
            <person name="Schiex T."/>
            <person name="Segurens B."/>
            <person name="Severin A.J."/>
            <person name="Sherrier D.J."/>
            <person name="Shi R."/>
            <person name="Sims S."/>
            <person name="Singer S.R."/>
            <person name="Sinharoy S."/>
            <person name="Sterck L."/>
            <person name="Viollet A."/>
            <person name="Wang B.B."/>
            <person name="Wang K."/>
            <person name="Wang M."/>
            <person name="Wang X."/>
            <person name="Warfsmann J."/>
            <person name="Weissenbach J."/>
            <person name="White D.D."/>
            <person name="White J.D."/>
            <person name="Wiley G.B."/>
            <person name="Wincker P."/>
            <person name="Xing Y."/>
            <person name="Yang L."/>
            <person name="Yao Z."/>
            <person name="Ying F."/>
            <person name="Zhai J."/>
            <person name="Zhou L."/>
            <person name="Zuber A."/>
            <person name="Denarie J."/>
            <person name="Dixon R.A."/>
            <person name="May G.D."/>
            <person name="Schwartz D.C."/>
            <person name="Rogers J."/>
            <person name="Quetier F."/>
            <person name="Town C.D."/>
            <person name="Roe B.A."/>
        </authorList>
    </citation>
    <scope>NUCLEOTIDE SEQUENCE [LARGE SCALE GENOMIC DNA]</scope>
    <source>
        <strain evidence="14">A17</strain>
        <strain evidence="16 17">cv. Jemalong A17</strain>
    </source>
</reference>
<feature type="chain" id="PRO_5014483379" description="Pectinesterase" evidence="11">
    <location>
        <begin position="37"/>
        <end position="614"/>
    </location>
</feature>
<keyword evidence="8 11" id="KW-0378">Hydrolase</keyword>
<dbReference type="SMART" id="SM00856">
    <property type="entry name" value="PMEI"/>
    <property type="match status" value="1"/>
</dbReference>
<proteinExistence type="inferred from homology"/>
<comment type="similarity">
    <text evidence="4">In the C-terminal section; belongs to the pectinesterase family.</text>
</comment>
<dbReference type="GO" id="GO:0046910">
    <property type="term" value="F:pectinesterase inhibitor activity"/>
    <property type="evidence" value="ECO:0000318"/>
    <property type="project" value="GO_Central"/>
</dbReference>
<dbReference type="Gramene" id="rna8949">
    <property type="protein sequence ID" value="RHN73162.1"/>
    <property type="gene ID" value="gene8949"/>
</dbReference>
<protein>
    <recommendedName>
        <fullName evidence="5 11">Pectinesterase</fullName>
        <ecNumber evidence="5 11">3.1.1.11</ecNumber>
    </recommendedName>
</protein>
<evidence type="ECO:0000256" key="11">
    <source>
        <dbReference type="RuleBase" id="RU000589"/>
    </source>
</evidence>
<keyword evidence="10 11" id="KW-0961">Cell wall biogenesis/degradation</keyword>
<evidence type="ECO:0000313" key="16">
    <source>
        <dbReference type="EnsemblPlants" id="KEH37212"/>
    </source>
</evidence>
<evidence type="ECO:0000259" key="13">
    <source>
        <dbReference type="SMART" id="SM00856"/>
    </source>
</evidence>